<name>A0A8D9F174_9HEMI</name>
<proteinExistence type="predicted"/>
<feature type="chain" id="PRO_5036262989" description="Secreted protein" evidence="1">
    <location>
        <begin position="29"/>
        <end position="120"/>
    </location>
</feature>
<dbReference type="AlphaFoldDB" id="A0A8D9F174"/>
<organism evidence="2">
    <name type="scientific">Cacopsylla melanoneura</name>
    <dbReference type="NCBI Taxonomy" id="428564"/>
    <lineage>
        <taxon>Eukaryota</taxon>
        <taxon>Metazoa</taxon>
        <taxon>Ecdysozoa</taxon>
        <taxon>Arthropoda</taxon>
        <taxon>Hexapoda</taxon>
        <taxon>Insecta</taxon>
        <taxon>Pterygota</taxon>
        <taxon>Neoptera</taxon>
        <taxon>Paraneoptera</taxon>
        <taxon>Hemiptera</taxon>
        <taxon>Sternorrhyncha</taxon>
        <taxon>Psylloidea</taxon>
        <taxon>Psyllidae</taxon>
        <taxon>Psyllinae</taxon>
        <taxon>Cacopsylla</taxon>
    </lineage>
</organism>
<protein>
    <recommendedName>
        <fullName evidence="3">Secreted protein</fullName>
    </recommendedName>
</protein>
<sequence length="120" mass="13235">MALTSLCGLVFWWCSPGLLVCRTECIEGERGTGCWFCSCFRPTRHPACPEVGQSYLKLHSSDSVPAQTHCESFAAPCHGGASKIQNRAPSYTLPRHVEWMPYPSRNSHTGLTHLVLESGL</sequence>
<feature type="signal peptide" evidence="1">
    <location>
        <begin position="1"/>
        <end position="28"/>
    </location>
</feature>
<evidence type="ECO:0008006" key="3">
    <source>
        <dbReference type="Google" id="ProtNLM"/>
    </source>
</evidence>
<reference evidence="2" key="1">
    <citation type="submission" date="2021-05" db="EMBL/GenBank/DDBJ databases">
        <authorList>
            <person name="Alioto T."/>
            <person name="Alioto T."/>
            <person name="Gomez Garrido J."/>
        </authorList>
    </citation>
    <scope>NUCLEOTIDE SEQUENCE</scope>
</reference>
<keyword evidence="1" id="KW-0732">Signal</keyword>
<dbReference type="EMBL" id="HBUF01592963">
    <property type="protein sequence ID" value="CAG6773938.1"/>
    <property type="molecule type" value="Transcribed_RNA"/>
</dbReference>
<evidence type="ECO:0000313" key="2">
    <source>
        <dbReference type="EMBL" id="CAG6773938.1"/>
    </source>
</evidence>
<dbReference type="EMBL" id="HBUF01592964">
    <property type="protein sequence ID" value="CAG6773939.1"/>
    <property type="molecule type" value="Transcribed_RNA"/>
</dbReference>
<accession>A0A8D9F174</accession>
<evidence type="ECO:0000256" key="1">
    <source>
        <dbReference type="SAM" id="SignalP"/>
    </source>
</evidence>